<evidence type="ECO:0000313" key="1">
    <source>
        <dbReference type="EMBL" id="CAF1612296.1"/>
    </source>
</evidence>
<accession>A0A8S2G381</accession>
<feature type="non-terminal residue" evidence="1">
    <location>
        <position position="1"/>
    </location>
</feature>
<evidence type="ECO:0000313" key="2">
    <source>
        <dbReference type="EMBL" id="CAF4426823.1"/>
    </source>
</evidence>
<dbReference type="EMBL" id="CAJOBA010077841">
    <property type="protein sequence ID" value="CAF4426823.1"/>
    <property type="molecule type" value="Genomic_DNA"/>
</dbReference>
<gene>
    <name evidence="1" type="ORF">OVA965_LOCUS42712</name>
    <name evidence="2" type="ORF">TMI583_LOCUS44707</name>
</gene>
<name>A0A8S2G381_9BILA</name>
<dbReference type="Proteomes" id="UP000677228">
    <property type="component" value="Unassembled WGS sequence"/>
</dbReference>
<sequence>TIKNTLNKFHNSINTALNIEHQNNSRTKENLIKKFDFLKTMCETKKLQLLDLLDDSENKQSIELKHEQENIQEHIQQISSREIFTKQILDSNDNVSVLRVPNDLLNYFEEVNEFMKTVRPCTINMFTIDYYNKRVRVIQQEIATIGKIQNESYMMDKNGNVFDMRILVDLSLAADIADEITNAVNYPRGYVFKLRKDPFKLFSIQVKSTLTAGQIMTYIIYNSGTIVAKESTNPNFLTQWTTIQIDVKIKQNYLIL</sequence>
<reference evidence="1" key="1">
    <citation type="submission" date="2021-02" db="EMBL/GenBank/DDBJ databases">
        <authorList>
            <person name="Nowell W R."/>
        </authorList>
    </citation>
    <scope>NUCLEOTIDE SEQUENCE</scope>
</reference>
<proteinExistence type="predicted"/>
<protein>
    <submittedName>
        <fullName evidence="1">Uncharacterized protein</fullName>
    </submittedName>
</protein>
<organism evidence="1 3">
    <name type="scientific">Didymodactylos carnosus</name>
    <dbReference type="NCBI Taxonomy" id="1234261"/>
    <lineage>
        <taxon>Eukaryota</taxon>
        <taxon>Metazoa</taxon>
        <taxon>Spiralia</taxon>
        <taxon>Gnathifera</taxon>
        <taxon>Rotifera</taxon>
        <taxon>Eurotatoria</taxon>
        <taxon>Bdelloidea</taxon>
        <taxon>Philodinida</taxon>
        <taxon>Philodinidae</taxon>
        <taxon>Didymodactylos</taxon>
    </lineage>
</organism>
<dbReference type="EMBL" id="CAJNOK010053513">
    <property type="protein sequence ID" value="CAF1612296.1"/>
    <property type="molecule type" value="Genomic_DNA"/>
</dbReference>
<dbReference type="Proteomes" id="UP000682733">
    <property type="component" value="Unassembled WGS sequence"/>
</dbReference>
<dbReference type="AlphaFoldDB" id="A0A8S2G381"/>
<comment type="caution">
    <text evidence="1">The sequence shown here is derived from an EMBL/GenBank/DDBJ whole genome shotgun (WGS) entry which is preliminary data.</text>
</comment>
<evidence type="ECO:0000313" key="3">
    <source>
        <dbReference type="Proteomes" id="UP000677228"/>
    </source>
</evidence>